<feature type="region of interest" description="Disordered" evidence="7">
    <location>
        <begin position="817"/>
        <end position="837"/>
    </location>
</feature>
<feature type="region of interest" description="Disordered" evidence="7">
    <location>
        <begin position="654"/>
        <end position="731"/>
    </location>
</feature>
<dbReference type="InterPro" id="IPR050079">
    <property type="entry name" value="DEAD_box_RNA_helicase"/>
</dbReference>
<evidence type="ECO:0000256" key="1">
    <source>
        <dbReference type="ARBA" id="ARBA00012552"/>
    </source>
</evidence>
<protein>
    <recommendedName>
        <fullName evidence="1">RNA helicase</fullName>
        <ecNumber evidence="1">3.6.4.13</ecNumber>
    </recommendedName>
</protein>
<keyword evidence="12" id="KW-1185">Reference proteome</keyword>
<feature type="non-terminal residue" evidence="11">
    <location>
        <position position="1"/>
    </location>
</feature>
<feature type="compositionally biased region" description="Polar residues" evidence="7">
    <location>
        <begin position="698"/>
        <end position="709"/>
    </location>
</feature>
<dbReference type="SMART" id="SM00490">
    <property type="entry name" value="HELICc"/>
    <property type="match status" value="1"/>
</dbReference>
<evidence type="ECO:0000256" key="5">
    <source>
        <dbReference type="ARBA" id="ARBA00022840"/>
    </source>
</evidence>
<keyword evidence="2" id="KW-0547">Nucleotide-binding</keyword>
<dbReference type="GO" id="GO:0005524">
    <property type="term" value="F:ATP binding"/>
    <property type="evidence" value="ECO:0007669"/>
    <property type="project" value="UniProtKB-KW"/>
</dbReference>
<dbReference type="Pfam" id="PF00270">
    <property type="entry name" value="DEAD"/>
    <property type="match status" value="1"/>
</dbReference>
<evidence type="ECO:0000256" key="2">
    <source>
        <dbReference type="ARBA" id="ARBA00022741"/>
    </source>
</evidence>
<dbReference type="PROSITE" id="PS51195">
    <property type="entry name" value="Q_MOTIF"/>
    <property type="match status" value="1"/>
</dbReference>
<feature type="region of interest" description="Disordered" evidence="7">
    <location>
        <begin position="881"/>
        <end position="933"/>
    </location>
</feature>
<dbReference type="InterPro" id="IPR011545">
    <property type="entry name" value="DEAD/DEAH_box_helicase_dom"/>
</dbReference>
<keyword evidence="3" id="KW-0378">Hydrolase</keyword>
<evidence type="ECO:0000256" key="3">
    <source>
        <dbReference type="ARBA" id="ARBA00022801"/>
    </source>
</evidence>
<keyword evidence="5" id="KW-0067">ATP-binding</keyword>
<feature type="compositionally biased region" description="Polar residues" evidence="7">
    <location>
        <begin position="891"/>
        <end position="901"/>
    </location>
</feature>
<dbReference type="Gene3D" id="3.40.50.300">
    <property type="entry name" value="P-loop containing nucleotide triphosphate hydrolases"/>
    <property type="match status" value="2"/>
</dbReference>
<accession>A0A077ZI19</accession>
<feature type="compositionally biased region" description="Basic and acidic residues" evidence="7">
    <location>
        <begin position="710"/>
        <end position="723"/>
    </location>
</feature>
<feature type="region of interest" description="Disordered" evidence="7">
    <location>
        <begin position="1"/>
        <end position="41"/>
    </location>
</feature>
<evidence type="ECO:0000259" key="8">
    <source>
        <dbReference type="PROSITE" id="PS51192"/>
    </source>
</evidence>
<dbReference type="Proteomes" id="UP000030665">
    <property type="component" value="Unassembled WGS sequence"/>
</dbReference>
<dbReference type="GO" id="GO:0003676">
    <property type="term" value="F:nucleic acid binding"/>
    <property type="evidence" value="ECO:0007669"/>
    <property type="project" value="InterPro"/>
</dbReference>
<dbReference type="Pfam" id="PF00271">
    <property type="entry name" value="Helicase_C"/>
    <property type="match status" value="1"/>
</dbReference>
<dbReference type="PANTHER" id="PTHR47959">
    <property type="entry name" value="ATP-DEPENDENT RNA HELICASE RHLE-RELATED"/>
    <property type="match status" value="1"/>
</dbReference>
<dbReference type="InterPro" id="IPR027417">
    <property type="entry name" value="P-loop_NTPase"/>
</dbReference>
<sequence length="933" mass="103750">DGDDLPASTDLAGVVVQAPTNPSIPTELDSNEDNDKNEKEEKDLAELNEIKKNSATVQPTNNLCNQKIAAIKYEELTLDVVMPNGEKFENLNISKPILDGLEFIGYKYPSPVQVKAIPPGLTGRDLIVQSKAGTGKTCVFTVIALEMVNTATNSGLQVLVITVTPEICLQVYDTFRKIGHFKKGLKCFFSVGGALLQQDINNLKESQIVIGTIGRLCHLIKNGHMSVDSVKLLVLDELDKLQEDNVADNFNWIFHHLRPNKQIITASATYPVTFRECLFPYMRDPCVVQLSSNEDHLLGVKEYVMINMKRDVYIWETRMDALAYLLKEVAYDQCIIFTNFQARVEQIAGDLEKRGVKAETVIGTMSLQQRMAIIRQLIRERYRLIVTTDLYSRGLDLPHANLVINVEVPVSWESYVHRIGRAGRFGRQAAAVTLVCQHRDSDTFFAIAQGCFSFFKIIPKRAPKDLVSNVDFFNKCRSCALDNITPAALWSMLRNFNALLEADPVKEANDVKNNGLSASNLTNQKKRAGEYSAVATEKGSKDEQETLANDICTSSGHNESERRTQGRLKAACKNKFTGWHPNVPMEKTQFLLEYIKAKQSEKSTPIDVEVQKLRCYDSRVFCEVLQRCLKKEPPANPEVSAFMASIPKRAPFHTAAWGNKSSGKDSESKQSDIPSDKEKITQADCHDSFQVEGVRQEMSPTKNSTNSEAAKSEDKEETLEKTEPSVSQHETISATVNPLETMDVLYNFTLPTKSTIKVAEENGAPFTYLEEANEKTLVLPEVPTSSAQLSAPQLVDNVDFLTDKLRDTVVVSLTEKSGKEHAFPPTSDSKVKPAEDEPLGLNGNCLVESEKSQVNQQNLRDVQIDGAAVPVLSVATMLDSATADENENAERSTTTDSSTWTPLEIDVDKKKDADRNSKQGEQTGKRRYVDNGS</sequence>
<evidence type="ECO:0000259" key="10">
    <source>
        <dbReference type="PROSITE" id="PS51195"/>
    </source>
</evidence>
<dbReference type="CDD" id="cd18787">
    <property type="entry name" value="SF2_C_DEAD"/>
    <property type="match status" value="1"/>
</dbReference>
<reference evidence="11" key="2">
    <citation type="submission" date="2014-03" db="EMBL/GenBank/DDBJ databases">
        <title>The whipworm genome and dual-species transcriptomics of an intimate host-pathogen interaction.</title>
        <authorList>
            <person name="Foth B.J."/>
            <person name="Tsai I.J."/>
            <person name="Reid A.J."/>
            <person name="Bancroft A.J."/>
            <person name="Nichol S."/>
            <person name="Tracey A."/>
            <person name="Holroyd N."/>
            <person name="Cotton J.A."/>
            <person name="Stanley E.J."/>
            <person name="Zarowiecki M."/>
            <person name="Liu J.Z."/>
            <person name="Huckvale T."/>
            <person name="Cooper P.J."/>
            <person name="Grencis R.K."/>
            <person name="Berriman M."/>
        </authorList>
    </citation>
    <scope>NUCLEOTIDE SEQUENCE [LARGE SCALE GENOMIC DNA]</scope>
</reference>
<evidence type="ECO:0000256" key="4">
    <source>
        <dbReference type="ARBA" id="ARBA00022806"/>
    </source>
</evidence>
<feature type="domain" description="DEAD-box RNA helicase Q" evidence="10">
    <location>
        <begin position="86"/>
        <end position="114"/>
    </location>
</feature>
<feature type="domain" description="Helicase ATP-binding" evidence="8">
    <location>
        <begin position="117"/>
        <end position="288"/>
    </location>
</feature>
<evidence type="ECO:0000259" key="9">
    <source>
        <dbReference type="PROSITE" id="PS51194"/>
    </source>
</evidence>
<feature type="domain" description="Helicase C-terminal" evidence="9">
    <location>
        <begin position="318"/>
        <end position="474"/>
    </location>
</feature>
<dbReference type="OrthoDB" id="434041at2759"/>
<dbReference type="PANTHER" id="PTHR47959:SF1">
    <property type="entry name" value="ATP-DEPENDENT RNA HELICASE DBPA"/>
    <property type="match status" value="1"/>
</dbReference>
<dbReference type="InterPro" id="IPR001650">
    <property type="entry name" value="Helicase_C-like"/>
</dbReference>
<proteinExistence type="predicted"/>
<keyword evidence="4 11" id="KW-0347">Helicase</keyword>
<reference evidence="11" key="1">
    <citation type="submission" date="2014-01" db="EMBL/GenBank/DDBJ databases">
        <authorList>
            <person name="Aslett M."/>
        </authorList>
    </citation>
    <scope>NUCLEOTIDE SEQUENCE</scope>
</reference>
<dbReference type="SMART" id="SM00487">
    <property type="entry name" value="DEXDc"/>
    <property type="match status" value="1"/>
</dbReference>
<dbReference type="SUPFAM" id="SSF52540">
    <property type="entry name" value="P-loop containing nucleoside triphosphate hydrolases"/>
    <property type="match status" value="1"/>
</dbReference>
<feature type="short sequence motif" description="Q motif" evidence="6">
    <location>
        <begin position="86"/>
        <end position="114"/>
    </location>
</feature>
<dbReference type="EC" id="3.6.4.13" evidence="1"/>
<dbReference type="GO" id="GO:0016787">
    <property type="term" value="F:hydrolase activity"/>
    <property type="evidence" value="ECO:0007669"/>
    <property type="project" value="UniProtKB-KW"/>
</dbReference>
<gene>
    <name evidence="11" type="ORF">TTRE_0000835901</name>
</gene>
<feature type="compositionally biased region" description="Basic and acidic residues" evidence="7">
    <location>
        <begin position="662"/>
        <end position="689"/>
    </location>
</feature>
<feature type="compositionally biased region" description="Basic and acidic residues" evidence="7">
    <location>
        <begin position="906"/>
        <end position="933"/>
    </location>
</feature>
<evidence type="ECO:0000313" key="12">
    <source>
        <dbReference type="Proteomes" id="UP000030665"/>
    </source>
</evidence>
<dbReference type="InterPro" id="IPR014014">
    <property type="entry name" value="RNA_helicase_DEAD_Q_motif"/>
</dbReference>
<name>A0A077ZI19_TRITR</name>
<organism evidence="11 12">
    <name type="scientific">Trichuris trichiura</name>
    <name type="common">Whipworm</name>
    <name type="synonym">Trichocephalus trichiurus</name>
    <dbReference type="NCBI Taxonomy" id="36087"/>
    <lineage>
        <taxon>Eukaryota</taxon>
        <taxon>Metazoa</taxon>
        <taxon>Ecdysozoa</taxon>
        <taxon>Nematoda</taxon>
        <taxon>Enoplea</taxon>
        <taxon>Dorylaimia</taxon>
        <taxon>Trichinellida</taxon>
        <taxon>Trichuridae</taxon>
        <taxon>Trichuris</taxon>
    </lineage>
</organism>
<dbReference type="AlphaFoldDB" id="A0A077ZI19"/>
<evidence type="ECO:0000313" key="11">
    <source>
        <dbReference type="EMBL" id="CDW60016.1"/>
    </source>
</evidence>
<dbReference type="STRING" id="36087.A0A077ZI19"/>
<evidence type="ECO:0000256" key="7">
    <source>
        <dbReference type="SAM" id="MobiDB-lite"/>
    </source>
</evidence>
<dbReference type="PROSITE" id="PS51194">
    <property type="entry name" value="HELICASE_CTER"/>
    <property type="match status" value="1"/>
</dbReference>
<dbReference type="EMBL" id="HG806836">
    <property type="protein sequence ID" value="CDW60016.1"/>
    <property type="molecule type" value="Genomic_DNA"/>
</dbReference>
<dbReference type="GO" id="GO:0005829">
    <property type="term" value="C:cytosol"/>
    <property type="evidence" value="ECO:0007669"/>
    <property type="project" value="TreeGrafter"/>
</dbReference>
<dbReference type="GO" id="GO:0003724">
    <property type="term" value="F:RNA helicase activity"/>
    <property type="evidence" value="ECO:0007669"/>
    <property type="project" value="UniProtKB-EC"/>
</dbReference>
<dbReference type="InterPro" id="IPR014001">
    <property type="entry name" value="Helicase_ATP-bd"/>
</dbReference>
<dbReference type="PROSITE" id="PS51192">
    <property type="entry name" value="HELICASE_ATP_BIND_1"/>
    <property type="match status" value="1"/>
</dbReference>
<evidence type="ECO:0000256" key="6">
    <source>
        <dbReference type="PROSITE-ProRule" id="PRU00552"/>
    </source>
</evidence>